<dbReference type="EMBL" id="JAAORB010000015">
    <property type="protein sequence ID" value="NHQ74668.1"/>
    <property type="molecule type" value="Genomic_DNA"/>
</dbReference>
<dbReference type="PANTHER" id="PTHR43135:SF3">
    <property type="entry name" value="ALPHA-D-RIBOSE 1-METHYLPHOSPHONATE 5-TRIPHOSPHATE DIPHOSPHATASE"/>
    <property type="match status" value="1"/>
</dbReference>
<dbReference type="GO" id="GO:0016810">
    <property type="term" value="F:hydrolase activity, acting on carbon-nitrogen (but not peptide) bonds"/>
    <property type="evidence" value="ECO:0007669"/>
    <property type="project" value="InterPro"/>
</dbReference>
<dbReference type="NCBIfam" id="NF011984">
    <property type="entry name" value="PRK15446.1-5"/>
    <property type="match status" value="1"/>
</dbReference>
<evidence type="ECO:0000256" key="1">
    <source>
        <dbReference type="SAM" id="MobiDB-lite"/>
    </source>
</evidence>
<feature type="region of interest" description="Disordered" evidence="1">
    <location>
        <begin position="1"/>
        <end position="22"/>
    </location>
</feature>
<evidence type="ECO:0000313" key="2">
    <source>
        <dbReference type="EMBL" id="NHQ74668.1"/>
    </source>
</evidence>
<dbReference type="InterPro" id="IPR051781">
    <property type="entry name" value="Metallo-dep_Hydrolase"/>
</dbReference>
<reference evidence="2" key="1">
    <citation type="submission" date="2020-03" db="EMBL/GenBank/DDBJ databases">
        <title>Roseovarius gahaiensis sp. nov., isolated from Gahai Saline Lake, China.</title>
        <authorList>
            <person name="Sun X."/>
        </authorList>
    </citation>
    <scope>NUCLEOTIDE SEQUENCE</scope>
    <source>
        <strain evidence="2">GH877</strain>
    </source>
</reference>
<dbReference type="InterPro" id="IPR032466">
    <property type="entry name" value="Metal_Hydrolase"/>
</dbReference>
<dbReference type="AlphaFoldDB" id="A0A967BH01"/>
<dbReference type="EC" id="3.6.1.63" evidence="2"/>
<dbReference type="NCBIfam" id="NF011990">
    <property type="entry name" value="PRK15446.2-6"/>
    <property type="match status" value="1"/>
</dbReference>
<keyword evidence="2" id="KW-0378">Hydrolase</keyword>
<dbReference type="NCBIfam" id="NF011987">
    <property type="entry name" value="PRK15446.2-3"/>
    <property type="match status" value="1"/>
</dbReference>
<dbReference type="RefSeq" id="WP_167196391.1">
    <property type="nucleotide sequence ID" value="NZ_JAAORB010000015.1"/>
</dbReference>
<dbReference type="Proteomes" id="UP000639775">
    <property type="component" value="Unassembled WGS sequence"/>
</dbReference>
<dbReference type="SUPFAM" id="SSF51338">
    <property type="entry name" value="Composite domain of metallo-dependent hydrolases"/>
    <property type="match status" value="1"/>
</dbReference>
<dbReference type="SUPFAM" id="SSF51556">
    <property type="entry name" value="Metallo-dependent hydrolases"/>
    <property type="match status" value="1"/>
</dbReference>
<dbReference type="GO" id="GO:0019700">
    <property type="term" value="P:organic phosphonate catabolic process"/>
    <property type="evidence" value="ECO:0007669"/>
    <property type="project" value="InterPro"/>
</dbReference>
<protein>
    <submittedName>
        <fullName evidence="2">Alpha-D-ribose 1-methylphosphonate 5-triphosphate diphosphatase</fullName>
        <ecNumber evidence="2">3.6.1.63</ecNumber>
    </submittedName>
</protein>
<dbReference type="InterPro" id="IPR012696">
    <property type="entry name" value="PhnM"/>
</dbReference>
<name>A0A967BH01_9RHOB</name>
<dbReference type="PANTHER" id="PTHR43135">
    <property type="entry name" value="ALPHA-D-RIBOSE 1-METHYLPHOSPHONATE 5-TRIPHOSPHATE DIPHOSPHATASE"/>
    <property type="match status" value="1"/>
</dbReference>
<proteinExistence type="predicted"/>
<dbReference type="InterPro" id="IPR011059">
    <property type="entry name" value="Metal-dep_hydrolase_composite"/>
</dbReference>
<feature type="compositionally biased region" description="Low complexity" evidence="1">
    <location>
        <begin position="1"/>
        <end position="21"/>
    </location>
</feature>
<comment type="caution">
    <text evidence="2">The sequence shown here is derived from an EMBL/GenBank/DDBJ whole genome shotgun (WGS) entry which is preliminary data.</text>
</comment>
<organism evidence="2 3">
    <name type="scientific">Roseovarius gahaiensis</name>
    <dbReference type="NCBI Taxonomy" id="2716691"/>
    <lineage>
        <taxon>Bacteria</taxon>
        <taxon>Pseudomonadati</taxon>
        <taxon>Pseudomonadota</taxon>
        <taxon>Alphaproteobacteria</taxon>
        <taxon>Rhodobacterales</taxon>
        <taxon>Roseobacteraceae</taxon>
        <taxon>Roseovarius</taxon>
    </lineage>
</organism>
<accession>A0A967BH01</accession>
<sequence length="401" mass="42924">MISAPSTTTAPADTPQPKAQTSGDVLHLANARLVLADTVLHGSLTVADGHIADITEGAHVSQGAIDCDGDYLIPGLIELHTDNLERHIEPRPSVDWPHLSAILAHDGELAATGITTVFDAMRVGSIHRGKGGYVKYARALTDEILALRKADALRISHFLHLRAEICSETLLEELDEFTPEDRIGILSLMDHTPGQRQFRDISKLKTYVAKKRGMTDSEFNDHVTHLKGLRAEFGDRHETGAVTHAKRLGAVLASHDDTTADQVAASVTHGIGFAEFPTTFEAAEACRAHGAAIMMGAPNIIRGGSHSGNVSALELANADLLDIVSSDYVPSALLLSAFRLGALWQDLPRAIRTVTANPAQVAGLPDRGELARGRRADMVRVASMGDTPVVRGVWSKGRQVG</sequence>
<keyword evidence="3" id="KW-1185">Reference proteome</keyword>
<dbReference type="PIRSF" id="PIRSF038971">
    <property type="entry name" value="PhnM"/>
    <property type="match status" value="1"/>
</dbReference>
<gene>
    <name evidence="2" type="ORF">HAT86_09350</name>
</gene>
<dbReference type="Gene3D" id="2.30.40.10">
    <property type="entry name" value="Urease, subunit C, domain 1"/>
    <property type="match status" value="2"/>
</dbReference>
<dbReference type="NCBIfam" id="TIGR02318">
    <property type="entry name" value="phosphono_phnM"/>
    <property type="match status" value="1"/>
</dbReference>
<dbReference type="Gene3D" id="3.20.20.140">
    <property type="entry name" value="Metal-dependent hydrolases"/>
    <property type="match status" value="1"/>
</dbReference>
<evidence type="ECO:0000313" key="3">
    <source>
        <dbReference type="Proteomes" id="UP000639775"/>
    </source>
</evidence>